<keyword evidence="2" id="KW-0285">Flavoprotein</keyword>
<dbReference type="GO" id="GO:0010181">
    <property type="term" value="F:FMN binding"/>
    <property type="evidence" value="ECO:0007669"/>
    <property type="project" value="InterPro"/>
</dbReference>
<protein>
    <submittedName>
        <fullName evidence="6">Uncharacterized protein BH2278</fullName>
    </submittedName>
</protein>
<evidence type="ECO:0000256" key="2">
    <source>
        <dbReference type="ARBA" id="ARBA00022630"/>
    </source>
</evidence>
<comment type="caution">
    <text evidence="6">The sequence shown here is derived from an EMBL/GenBank/DDBJ whole genome shotgun (WGS) entry which is preliminary data.</text>
</comment>
<dbReference type="SUPFAM" id="SSF50475">
    <property type="entry name" value="FMN-binding split barrel"/>
    <property type="match status" value="1"/>
</dbReference>
<evidence type="ECO:0000256" key="4">
    <source>
        <dbReference type="ARBA" id="ARBA00038054"/>
    </source>
</evidence>
<dbReference type="Gene3D" id="2.30.110.10">
    <property type="entry name" value="Electron Transport, Fmn-binding Protein, Chain A"/>
    <property type="match status" value="1"/>
</dbReference>
<dbReference type="PANTHER" id="PTHR33798">
    <property type="entry name" value="FLAVOPROTEIN OXYGENASE"/>
    <property type="match status" value="1"/>
</dbReference>
<reference evidence="6" key="1">
    <citation type="submission" date="2023-03" db="EMBL/GenBank/DDBJ databases">
        <authorList>
            <person name="Steffen K."/>
            <person name="Cardenas P."/>
        </authorList>
    </citation>
    <scope>NUCLEOTIDE SEQUENCE</scope>
</reference>
<dbReference type="EMBL" id="CASHTH010004421">
    <property type="protein sequence ID" value="CAI8057074.1"/>
    <property type="molecule type" value="Genomic_DNA"/>
</dbReference>
<dbReference type="SMART" id="SM00903">
    <property type="entry name" value="Flavin_Reduct"/>
    <property type="match status" value="1"/>
</dbReference>
<feature type="domain" description="Flavin reductase like" evidence="5">
    <location>
        <begin position="17"/>
        <end position="175"/>
    </location>
</feature>
<evidence type="ECO:0000259" key="5">
    <source>
        <dbReference type="SMART" id="SM00903"/>
    </source>
</evidence>
<evidence type="ECO:0000256" key="3">
    <source>
        <dbReference type="ARBA" id="ARBA00022643"/>
    </source>
</evidence>
<dbReference type="AlphaFoldDB" id="A0AA35TZE1"/>
<dbReference type="InterPro" id="IPR012349">
    <property type="entry name" value="Split_barrel_FMN-bd"/>
</dbReference>
<gene>
    <name evidence="6" type="ORF">GBAR_LOCUS31085</name>
</gene>
<organism evidence="6 7">
    <name type="scientific">Geodia barretti</name>
    <name type="common">Barrett's horny sponge</name>
    <dbReference type="NCBI Taxonomy" id="519541"/>
    <lineage>
        <taxon>Eukaryota</taxon>
        <taxon>Metazoa</taxon>
        <taxon>Porifera</taxon>
        <taxon>Demospongiae</taxon>
        <taxon>Heteroscleromorpha</taxon>
        <taxon>Tetractinellida</taxon>
        <taxon>Astrophorina</taxon>
        <taxon>Geodiidae</taxon>
        <taxon>Geodia</taxon>
    </lineage>
</organism>
<proteinExistence type="inferred from homology"/>
<dbReference type="Proteomes" id="UP001174909">
    <property type="component" value="Unassembled WGS sequence"/>
</dbReference>
<dbReference type="InterPro" id="IPR002563">
    <property type="entry name" value="Flavin_Rdtase-like_dom"/>
</dbReference>
<evidence type="ECO:0000313" key="6">
    <source>
        <dbReference type="EMBL" id="CAI8057074.1"/>
    </source>
</evidence>
<evidence type="ECO:0000256" key="1">
    <source>
        <dbReference type="ARBA" id="ARBA00001917"/>
    </source>
</evidence>
<sequence length="221" mass="24299">MIIDPRTFERFNLILTGVVVPRPIAFVSTISIDGVVNLAPYSFFNAVAYNPPTVVFSSSRKAAGWQDKRKDTLTNIEETGEFVVNVVVDDIAAAMNATAAEYPSDVSEFVIAGLTEAPSEVVKAPRVLESPVNMECRLSQIVNIGEQPHQHGLVIGEIVRMHLREDVLYEGPNGYRVNHQALQPTGRLAGNAYCRTDDVYELIRPNYVPEEAEQTAGQPAD</sequence>
<accession>A0AA35TZE1</accession>
<dbReference type="PANTHER" id="PTHR33798:SF5">
    <property type="entry name" value="FLAVIN REDUCTASE LIKE DOMAIN-CONTAINING PROTEIN"/>
    <property type="match status" value="1"/>
</dbReference>
<name>A0AA35TZE1_GEOBA</name>
<comment type="similarity">
    <text evidence="4">Belongs to the flavoredoxin family.</text>
</comment>
<keyword evidence="7" id="KW-1185">Reference proteome</keyword>
<keyword evidence="3" id="KW-0288">FMN</keyword>
<dbReference type="Pfam" id="PF01613">
    <property type="entry name" value="Flavin_Reduct"/>
    <property type="match status" value="1"/>
</dbReference>
<comment type="cofactor">
    <cofactor evidence="1">
        <name>FMN</name>
        <dbReference type="ChEBI" id="CHEBI:58210"/>
    </cofactor>
</comment>
<evidence type="ECO:0000313" key="7">
    <source>
        <dbReference type="Proteomes" id="UP001174909"/>
    </source>
</evidence>